<dbReference type="Gene3D" id="3.40.50.2300">
    <property type="match status" value="1"/>
</dbReference>
<dbReference type="InterPro" id="IPR005561">
    <property type="entry name" value="ANTAR"/>
</dbReference>
<dbReference type="PROSITE" id="PS50921">
    <property type="entry name" value="ANTAR"/>
    <property type="match status" value="1"/>
</dbReference>
<dbReference type="Pfam" id="PF21332">
    <property type="entry name" value="AmiR_N"/>
    <property type="match status" value="1"/>
</dbReference>
<keyword evidence="1" id="KW-0472">Membrane</keyword>
<keyword evidence="4" id="KW-1185">Reference proteome</keyword>
<dbReference type="SUPFAM" id="SSF52172">
    <property type="entry name" value="CheY-like"/>
    <property type="match status" value="1"/>
</dbReference>
<evidence type="ECO:0000259" key="2">
    <source>
        <dbReference type="PROSITE" id="PS50921"/>
    </source>
</evidence>
<evidence type="ECO:0000313" key="3">
    <source>
        <dbReference type="EMBL" id="PWR04319.1"/>
    </source>
</evidence>
<organism evidence="3 4">
    <name type="scientific">Meridianimarinicoccus roseus</name>
    <dbReference type="NCBI Taxonomy" id="2072018"/>
    <lineage>
        <taxon>Bacteria</taxon>
        <taxon>Pseudomonadati</taxon>
        <taxon>Pseudomonadota</taxon>
        <taxon>Alphaproteobacteria</taxon>
        <taxon>Rhodobacterales</taxon>
        <taxon>Paracoccaceae</taxon>
        <taxon>Meridianimarinicoccus</taxon>
    </lineage>
</organism>
<name>A0A2V2LQ27_9RHOB</name>
<evidence type="ECO:0000256" key="1">
    <source>
        <dbReference type="SAM" id="Phobius"/>
    </source>
</evidence>
<dbReference type="Proteomes" id="UP000245680">
    <property type="component" value="Unassembled WGS sequence"/>
</dbReference>
<keyword evidence="1" id="KW-1133">Transmembrane helix</keyword>
<evidence type="ECO:0000313" key="4">
    <source>
        <dbReference type="Proteomes" id="UP000245680"/>
    </source>
</evidence>
<dbReference type="EMBL" id="QGKU01000006">
    <property type="protein sequence ID" value="PWR04319.1"/>
    <property type="molecule type" value="Genomic_DNA"/>
</dbReference>
<gene>
    <name evidence="3" type="ORF">DKT77_02170</name>
</gene>
<feature type="domain" description="ANTAR" evidence="2">
    <location>
        <begin position="122"/>
        <end position="183"/>
    </location>
</feature>
<dbReference type="InterPro" id="IPR036388">
    <property type="entry name" value="WH-like_DNA-bd_sf"/>
</dbReference>
<dbReference type="OrthoDB" id="6159164at2"/>
<keyword evidence="1" id="KW-0812">Transmembrane</keyword>
<feature type="transmembrane region" description="Helical" evidence="1">
    <location>
        <begin position="98"/>
        <end position="117"/>
    </location>
</feature>
<dbReference type="AlphaFoldDB" id="A0A2V2LQ27"/>
<dbReference type="Gene3D" id="1.10.10.10">
    <property type="entry name" value="Winged helix-like DNA-binding domain superfamily/Winged helix DNA-binding domain"/>
    <property type="match status" value="1"/>
</dbReference>
<dbReference type="InterPro" id="IPR011006">
    <property type="entry name" value="CheY-like_superfamily"/>
</dbReference>
<dbReference type="GO" id="GO:0003723">
    <property type="term" value="F:RNA binding"/>
    <property type="evidence" value="ECO:0007669"/>
    <property type="project" value="InterPro"/>
</dbReference>
<accession>A0A2V2LQ27</accession>
<protein>
    <submittedName>
        <fullName evidence="3">Transcriptional antiterminator</fullName>
    </submittedName>
</protein>
<comment type="caution">
    <text evidence="3">The sequence shown here is derived from an EMBL/GenBank/DDBJ whole genome shotgun (WGS) entry which is preliminary data.</text>
</comment>
<dbReference type="InterPro" id="IPR049021">
    <property type="entry name" value="AmiR_N"/>
</dbReference>
<dbReference type="RefSeq" id="WP_109810106.1">
    <property type="nucleotide sequence ID" value="NZ_QGKU01000006.1"/>
</dbReference>
<sequence>MMLTHNFTGMTAAILHPSADVRAAIVRRLDVLGVAAEGRWPALEEEDRHAGLAIVDIDRAEDSQFPWEAGHAPMPVVGLIGSESPGRLGWAIEFGIDAFLPLGALGNLYSALVIAFAQQHRRKATTDREADLARRAAMRLDVVRAVLRLMTESGIDEATALKKLRAFAMVERLPLEDAARRYLDTAAPGRAGHA</sequence>
<reference evidence="3 4" key="1">
    <citation type="submission" date="2018-05" db="EMBL/GenBank/DDBJ databases">
        <title>Rhodobacteraceae gen. nov., sp. nov. isolated from sea water.</title>
        <authorList>
            <person name="Ren Y."/>
        </authorList>
    </citation>
    <scope>NUCLEOTIDE SEQUENCE [LARGE SCALE GENOMIC DNA]</scope>
    <source>
        <strain evidence="3 4">TG-679</strain>
    </source>
</reference>
<proteinExistence type="predicted"/>